<proteinExistence type="predicted"/>
<gene>
    <name evidence="2" type="ORF">Sango_2295800</name>
</gene>
<dbReference type="Proteomes" id="UP001289374">
    <property type="component" value="Unassembled WGS sequence"/>
</dbReference>
<protein>
    <submittedName>
        <fullName evidence="2">Copia protein</fullName>
    </submittedName>
</protein>
<dbReference type="Pfam" id="PF07727">
    <property type="entry name" value="RVT_2"/>
    <property type="match status" value="1"/>
</dbReference>
<feature type="domain" description="Reverse transcriptase Ty1/copia-type" evidence="1">
    <location>
        <begin position="117"/>
        <end position="218"/>
    </location>
</feature>
<reference evidence="2" key="2">
    <citation type="journal article" date="2024" name="Plant">
        <title>Genomic evolution and insights into agronomic trait innovations of Sesamum species.</title>
        <authorList>
            <person name="Miao H."/>
            <person name="Wang L."/>
            <person name="Qu L."/>
            <person name="Liu H."/>
            <person name="Sun Y."/>
            <person name="Le M."/>
            <person name="Wang Q."/>
            <person name="Wei S."/>
            <person name="Zheng Y."/>
            <person name="Lin W."/>
            <person name="Duan Y."/>
            <person name="Cao H."/>
            <person name="Xiong S."/>
            <person name="Wang X."/>
            <person name="Wei L."/>
            <person name="Li C."/>
            <person name="Ma Q."/>
            <person name="Ju M."/>
            <person name="Zhao R."/>
            <person name="Li G."/>
            <person name="Mu C."/>
            <person name="Tian Q."/>
            <person name="Mei H."/>
            <person name="Zhang T."/>
            <person name="Gao T."/>
            <person name="Zhang H."/>
        </authorList>
    </citation>
    <scope>NUCLEOTIDE SEQUENCE</scope>
    <source>
        <strain evidence="2">K16</strain>
    </source>
</reference>
<accession>A0AAE1WA76</accession>
<evidence type="ECO:0000313" key="2">
    <source>
        <dbReference type="EMBL" id="KAK4389588.1"/>
    </source>
</evidence>
<comment type="caution">
    <text evidence="2">The sequence shown here is derived from an EMBL/GenBank/DDBJ whole genome shotgun (WGS) entry which is preliminary data.</text>
</comment>
<evidence type="ECO:0000259" key="1">
    <source>
        <dbReference type="Pfam" id="PF07727"/>
    </source>
</evidence>
<dbReference type="AlphaFoldDB" id="A0AAE1WA76"/>
<evidence type="ECO:0000313" key="3">
    <source>
        <dbReference type="Proteomes" id="UP001289374"/>
    </source>
</evidence>
<dbReference type="EMBL" id="JACGWL010000013">
    <property type="protein sequence ID" value="KAK4389588.1"/>
    <property type="molecule type" value="Genomic_DNA"/>
</dbReference>
<sequence length="219" mass="24884">MFTSLTSTDVSTDSNLDFSVPNYEEEAHAAQPPDIDNILPELRKSTRTISKPPWMNDFLCNSSINQTPPTISAIISAHAVFVASISSLQEPQTYNQAETQPVWINAMKAEFQALENNQTWDITSLPQNKRAIGCRWIYKFKLRPNDTVDRHKARLVAKGYNKKEEVDFFESFSPVAKVVTVRTLLIVATSAGWHIHQLYINNAFLRGHLEEEIYMNAPE</sequence>
<dbReference type="InterPro" id="IPR013103">
    <property type="entry name" value="RVT_2"/>
</dbReference>
<organism evidence="2 3">
    <name type="scientific">Sesamum angolense</name>
    <dbReference type="NCBI Taxonomy" id="2727404"/>
    <lineage>
        <taxon>Eukaryota</taxon>
        <taxon>Viridiplantae</taxon>
        <taxon>Streptophyta</taxon>
        <taxon>Embryophyta</taxon>
        <taxon>Tracheophyta</taxon>
        <taxon>Spermatophyta</taxon>
        <taxon>Magnoliopsida</taxon>
        <taxon>eudicotyledons</taxon>
        <taxon>Gunneridae</taxon>
        <taxon>Pentapetalae</taxon>
        <taxon>asterids</taxon>
        <taxon>lamiids</taxon>
        <taxon>Lamiales</taxon>
        <taxon>Pedaliaceae</taxon>
        <taxon>Sesamum</taxon>
    </lineage>
</organism>
<keyword evidence="3" id="KW-1185">Reference proteome</keyword>
<name>A0AAE1WA76_9LAMI</name>
<reference evidence="2" key="1">
    <citation type="submission" date="2020-06" db="EMBL/GenBank/DDBJ databases">
        <authorList>
            <person name="Li T."/>
            <person name="Hu X."/>
            <person name="Zhang T."/>
            <person name="Song X."/>
            <person name="Zhang H."/>
            <person name="Dai N."/>
            <person name="Sheng W."/>
            <person name="Hou X."/>
            <person name="Wei L."/>
        </authorList>
    </citation>
    <scope>NUCLEOTIDE SEQUENCE</scope>
    <source>
        <strain evidence="2">K16</strain>
        <tissue evidence="2">Leaf</tissue>
    </source>
</reference>